<evidence type="ECO:0000313" key="5">
    <source>
        <dbReference type="EMBL" id="CAF3931118.1"/>
    </source>
</evidence>
<dbReference type="Gene3D" id="2.60.120.260">
    <property type="entry name" value="Galactose-binding domain-like"/>
    <property type="match status" value="1"/>
</dbReference>
<organism evidence="4 6">
    <name type="scientific">Didymodactylos carnosus</name>
    <dbReference type="NCBI Taxonomy" id="1234261"/>
    <lineage>
        <taxon>Eukaryota</taxon>
        <taxon>Metazoa</taxon>
        <taxon>Spiralia</taxon>
        <taxon>Gnathifera</taxon>
        <taxon>Rotifera</taxon>
        <taxon>Eurotatoria</taxon>
        <taxon>Bdelloidea</taxon>
        <taxon>Philodinida</taxon>
        <taxon>Philodinidae</taxon>
        <taxon>Didymodactylos</taxon>
    </lineage>
</organism>
<dbReference type="CDD" id="cd03784">
    <property type="entry name" value="GT1_Gtf-like"/>
    <property type="match status" value="1"/>
</dbReference>
<dbReference type="GO" id="GO:0005975">
    <property type="term" value="P:carbohydrate metabolic process"/>
    <property type="evidence" value="ECO:0007669"/>
    <property type="project" value="InterPro"/>
</dbReference>
<dbReference type="InterPro" id="IPR004276">
    <property type="entry name" value="GlycoTrans_28_N"/>
</dbReference>
<keyword evidence="6" id="KW-1185">Reference proteome</keyword>
<sequence length="838" mass="95761">MKSCAAFILYRNMSAVEPEFISLMSQIDGERNCLSTFIINLDHDWKFQLNQNGKLVSSDAQQWESVDLPHNPKTQMNVTNQFYLYYKQFRIEHEQPKHIYINFDNSYSTNRILAQICLNSKKLFHGYLPCSVEIPKEHAQQTNEIELYTTDAYLNMHVSICVLVDDNKSPRTMLQGKIFDHGIFDYSASLLDEQEYFHLSINNYDDGLPYFKYSTSQKKQFHGDHRVVPRLNICMLVVGSRGDVQPYCAFAKELMKYGHRVRLATHEEFRSLIRKNGVEFYPLSGNSADLMSFMVKNSGIFPSFSSIINGDLKRNTDHVHDIVHSCWQACTENDDETNRPFRAEAIIANPPSYGHIHCAEKLSIPLHICFTFPWTPTTSFPQPLCSVLYQQSTQFEKVNYLSYGVIERLIWMGIGKHINKFRTEVLGLRPLPANEASQILVTQNVPHIYCWSPSIVPKPDDWPEHVDVSGYFFFDSSLVENYKPSRHLVQFINDCGQTPIFYIGFGSITGHDSKHMLEVIVGALDRGGYRAILPKDWKGLDGKSPSENIFLVDDCPHEWLFKHVTAVCHHGGCGTTAAGLRLGKPTIIVPFFGDQFFWGTTVAKLGAGPLPITGKNLTTDELCDAFSFVLKDETRIAAERIASQISNENGVQRALELFHHNLPVDDLISAIEPTYPACYFLKRYNLKISRPVAQVLITNGQLKETDIKIYHTKIWNITNDDDDHSEDNILIKNNNDSETVLMLGDNNLGTPVDSKQQRDPWVLKLVRLVVGRIIKVLKSLFCRRTSVRSSETDPLKSTIEEVNELSQCQMDFAVNDYYTSDVCNDIIFKFNQINQQYN</sequence>
<evidence type="ECO:0000313" key="6">
    <source>
        <dbReference type="Proteomes" id="UP000663829"/>
    </source>
</evidence>
<dbReference type="FunFam" id="3.40.50.2000:FF:000009">
    <property type="entry name" value="Sterol 3-beta-glucosyltransferase UGT80A2"/>
    <property type="match status" value="1"/>
</dbReference>
<dbReference type="Proteomes" id="UP000681722">
    <property type="component" value="Unassembled WGS sequence"/>
</dbReference>
<comment type="caution">
    <text evidence="4">The sequence shown here is derived from an EMBL/GenBank/DDBJ whole genome shotgun (WGS) entry which is preliminary data.</text>
</comment>
<dbReference type="GO" id="GO:0016906">
    <property type="term" value="F:sterol 3-beta-glucosyltransferase activity"/>
    <property type="evidence" value="ECO:0007669"/>
    <property type="project" value="UniProtKB-ARBA"/>
</dbReference>
<dbReference type="PANTHER" id="PTHR48050:SF13">
    <property type="entry name" value="STEROL 3-BETA-GLUCOSYLTRANSFERASE UGT80A2"/>
    <property type="match status" value="1"/>
</dbReference>
<dbReference type="EMBL" id="CAJOBC010007402">
    <property type="protein sequence ID" value="CAF3931118.1"/>
    <property type="molecule type" value="Genomic_DNA"/>
</dbReference>
<dbReference type="Proteomes" id="UP000663829">
    <property type="component" value="Unassembled WGS sequence"/>
</dbReference>
<dbReference type="InterPro" id="IPR010610">
    <property type="entry name" value="EryCIII-like_C"/>
</dbReference>
<protein>
    <recommendedName>
        <fullName evidence="7">UDP-glycosyltransferase</fullName>
    </recommendedName>
</protein>
<dbReference type="SUPFAM" id="SSF53756">
    <property type="entry name" value="UDP-Glycosyltransferase/glycogen phosphorylase"/>
    <property type="match status" value="1"/>
</dbReference>
<dbReference type="PANTHER" id="PTHR48050">
    <property type="entry name" value="STEROL 3-BETA-GLUCOSYLTRANSFERASE"/>
    <property type="match status" value="1"/>
</dbReference>
<dbReference type="OrthoDB" id="5835829at2759"/>
<name>A0A814TY63_9BILA</name>
<evidence type="ECO:0000259" key="3">
    <source>
        <dbReference type="Pfam" id="PF06722"/>
    </source>
</evidence>
<dbReference type="Gene3D" id="3.40.50.2000">
    <property type="entry name" value="Glycogen Phosphorylase B"/>
    <property type="match status" value="2"/>
</dbReference>
<proteinExistence type="predicted"/>
<reference evidence="4" key="1">
    <citation type="submission" date="2021-02" db="EMBL/GenBank/DDBJ databases">
        <authorList>
            <person name="Nowell W R."/>
        </authorList>
    </citation>
    <scope>NUCLEOTIDE SEQUENCE</scope>
</reference>
<feature type="non-terminal residue" evidence="4">
    <location>
        <position position="1"/>
    </location>
</feature>
<dbReference type="InterPro" id="IPR050426">
    <property type="entry name" value="Glycosyltransferase_28"/>
</dbReference>
<evidence type="ECO:0000256" key="1">
    <source>
        <dbReference type="ARBA" id="ARBA00022679"/>
    </source>
</evidence>
<evidence type="ECO:0008006" key="7">
    <source>
        <dbReference type="Google" id="ProtNLM"/>
    </source>
</evidence>
<dbReference type="Pfam" id="PF03033">
    <property type="entry name" value="Glyco_transf_28"/>
    <property type="match status" value="1"/>
</dbReference>
<dbReference type="AlphaFoldDB" id="A0A814TY63"/>
<dbReference type="InterPro" id="IPR002213">
    <property type="entry name" value="UDP_glucos_trans"/>
</dbReference>
<feature type="domain" description="Erythromycin biosynthesis protein CIII-like C-terminal" evidence="3">
    <location>
        <begin position="547"/>
        <end position="643"/>
    </location>
</feature>
<dbReference type="EMBL" id="CAJNOQ010007403">
    <property type="protein sequence ID" value="CAF1167531.1"/>
    <property type="molecule type" value="Genomic_DNA"/>
</dbReference>
<evidence type="ECO:0000313" key="4">
    <source>
        <dbReference type="EMBL" id="CAF1167531.1"/>
    </source>
</evidence>
<feature type="domain" description="Glycosyltransferase family 28 N-terminal" evidence="2">
    <location>
        <begin position="233"/>
        <end position="380"/>
    </location>
</feature>
<dbReference type="Pfam" id="PF06722">
    <property type="entry name" value="EryCIII-like_C"/>
    <property type="match status" value="1"/>
</dbReference>
<evidence type="ECO:0000259" key="2">
    <source>
        <dbReference type="Pfam" id="PF03033"/>
    </source>
</evidence>
<dbReference type="InterPro" id="IPR008979">
    <property type="entry name" value="Galactose-bd-like_sf"/>
</dbReference>
<dbReference type="SUPFAM" id="SSF49785">
    <property type="entry name" value="Galactose-binding domain-like"/>
    <property type="match status" value="1"/>
</dbReference>
<gene>
    <name evidence="4" type="ORF">GPM918_LOCUS22004</name>
    <name evidence="5" type="ORF">SRO942_LOCUS22000</name>
</gene>
<accession>A0A814TY63</accession>
<keyword evidence="1" id="KW-0808">Transferase</keyword>